<dbReference type="InterPro" id="IPR011761">
    <property type="entry name" value="ATP-grasp"/>
</dbReference>
<keyword evidence="12" id="KW-0963">Cytoplasm</keyword>
<evidence type="ECO:0000259" key="17">
    <source>
        <dbReference type="PROSITE" id="PS50975"/>
    </source>
</evidence>
<dbReference type="GO" id="GO:0009252">
    <property type="term" value="P:peptidoglycan biosynthetic process"/>
    <property type="evidence" value="ECO:0007669"/>
    <property type="project" value="UniProtKB-UniRule"/>
</dbReference>
<dbReference type="Pfam" id="PF01820">
    <property type="entry name" value="Dala_Dala_lig_N"/>
    <property type="match status" value="1"/>
</dbReference>
<dbReference type="GO" id="GO:0046872">
    <property type="term" value="F:metal ion binding"/>
    <property type="evidence" value="ECO:0007669"/>
    <property type="project" value="UniProtKB-KW"/>
</dbReference>
<comment type="catalytic activity">
    <reaction evidence="12">
        <text>2 D-alanine + ATP = D-alanyl-D-alanine + ADP + phosphate + H(+)</text>
        <dbReference type="Rhea" id="RHEA:11224"/>
        <dbReference type="ChEBI" id="CHEBI:15378"/>
        <dbReference type="ChEBI" id="CHEBI:30616"/>
        <dbReference type="ChEBI" id="CHEBI:43474"/>
        <dbReference type="ChEBI" id="CHEBI:57416"/>
        <dbReference type="ChEBI" id="CHEBI:57822"/>
        <dbReference type="ChEBI" id="CHEBI:456216"/>
        <dbReference type="EC" id="6.3.2.4"/>
    </reaction>
</comment>
<dbReference type="EC" id="6.3.2.4" evidence="12"/>
<feature type="binding site" evidence="14">
    <location>
        <begin position="218"/>
        <end position="225"/>
    </location>
    <ligand>
        <name>ATP</name>
        <dbReference type="ChEBI" id="CHEBI:30616"/>
    </ligand>
</feature>
<dbReference type="Proteomes" id="UP001139493">
    <property type="component" value="Unassembled WGS sequence"/>
</dbReference>
<dbReference type="InterPro" id="IPR013815">
    <property type="entry name" value="ATP_grasp_subdomain_1"/>
</dbReference>
<evidence type="ECO:0000256" key="6">
    <source>
        <dbReference type="ARBA" id="ARBA00022840"/>
    </source>
</evidence>
<feature type="binding site" evidence="14">
    <location>
        <position position="140"/>
    </location>
    <ligand>
        <name>ATP</name>
        <dbReference type="ChEBI" id="CHEBI:30616"/>
    </ligand>
</feature>
<evidence type="ECO:0000313" key="18">
    <source>
        <dbReference type="EMBL" id="MCP2264362.1"/>
    </source>
</evidence>
<evidence type="ECO:0000256" key="3">
    <source>
        <dbReference type="ARBA" id="ARBA00022598"/>
    </source>
</evidence>
<comment type="cofactor">
    <cofactor evidence="15">
        <name>Mg(2+)</name>
        <dbReference type="ChEBI" id="CHEBI:18420"/>
    </cofactor>
    <cofactor evidence="15">
        <name>Mn(2+)</name>
        <dbReference type="ChEBI" id="CHEBI:29035"/>
    </cofactor>
    <text evidence="15">Binds 2 magnesium or manganese ions per subunit.</text>
</comment>
<keyword evidence="3 12" id="KW-0436">Ligase</keyword>
<feature type="binding site" evidence="15">
    <location>
        <position position="320"/>
    </location>
    <ligand>
        <name>Mg(2+)</name>
        <dbReference type="ChEBI" id="CHEBI:18420"/>
        <label>2</label>
    </ligand>
</feature>
<evidence type="ECO:0000256" key="13">
    <source>
        <dbReference type="PIRSR" id="PIRSR039102-1"/>
    </source>
</evidence>
<reference evidence="18" key="1">
    <citation type="submission" date="2022-06" db="EMBL/GenBank/DDBJ databases">
        <title>Genomic Encyclopedia of Archaeal and Bacterial Type Strains, Phase II (KMG-II): from individual species to whole genera.</title>
        <authorList>
            <person name="Goeker M."/>
        </authorList>
    </citation>
    <scope>NUCLEOTIDE SEQUENCE</scope>
    <source>
        <strain evidence="18">DSM 26652</strain>
    </source>
</reference>
<evidence type="ECO:0000256" key="5">
    <source>
        <dbReference type="ARBA" id="ARBA00022741"/>
    </source>
</evidence>
<dbReference type="GO" id="GO:0071555">
    <property type="term" value="P:cell wall organization"/>
    <property type="evidence" value="ECO:0007669"/>
    <property type="project" value="UniProtKB-KW"/>
</dbReference>
<dbReference type="InterPro" id="IPR011095">
    <property type="entry name" value="Dala_Dala_lig_C"/>
</dbReference>
<feature type="binding site" evidence="14">
    <location>
        <begin position="180"/>
        <end position="182"/>
    </location>
    <ligand>
        <name>ATP</name>
        <dbReference type="ChEBI" id="CHEBI:30616"/>
    </ligand>
</feature>
<dbReference type="PROSITE" id="PS50975">
    <property type="entry name" value="ATP_GRASP"/>
    <property type="match status" value="1"/>
</dbReference>
<keyword evidence="19" id="KW-1185">Reference proteome</keyword>
<comment type="caution">
    <text evidence="18">The sequence shown here is derived from an EMBL/GenBank/DDBJ whole genome shotgun (WGS) entry which is preliminary data.</text>
</comment>
<dbReference type="PANTHER" id="PTHR23132">
    <property type="entry name" value="D-ALANINE--D-ALANINE LIGASE"/>
    <property type="match status" value="1"/>
</dbReference>
<feature type="binding site" evidence="15">
    <location>
        <position position="302"/>
    </location>
    <ligand>
        <name>Mg(2+)</name>
        <dbReference type="ChEBI" id="CHEBI:18420"/>
        <label>1</label>
    </ligand>
</feature>
<feature type="active site" evidence="13">
    <location>
        <position position="17"/>
    </location>
</feature>
<dbReference type="NCBIfam" id="NF002528">
    <property type="entry name" value="PRK01966.1-4"/>
    <property type="match status" value="1"/>
</dbReference>
<evidence type="ECO:0000256" key="12">
    <source>
        <dbReference type="HAMAP-Rule" id="MF_00047"/>
    </source>
</evidence>
<dbReference type="PROSITE" id="PS00843">
    <property type="entry name" value="DALA_DALA_LIGASE_1"/>
    <property type="match status" value="1"/>
</dbReference>
<evidence type="ECO:0000256" key="2">
    <source>
        <dbReference type="ARBA" id="ARBA00010871"/>
    </source>
</evidence>
<feature type="domain" description="ATP-grasp" evidence="17">
    <location>
        <begin position="144"/>
        <end position="351"/>
    </location>
</feature>
<dbReference type="InterPro" id="IPR005905">
    <property type="entry name" value="D_ala_D_ala"/>
</dbReference>
<sequence length="364" mass="38947">MSRRTRVVVLFGGRNTEHEVSCRSAASAVQHLDRTRYEVVPVRITTTGHWVVGAALGEPDGTQPAVDDVALRAMTPEPAVLPTMAETLARALDAMRDADVVLPILHGPYGEDGTVQSVLELAGVPYMGSGVLASATSMDKDFTKRILASRGIPVAPGAVLLTPDDELSPEDLERIGLPAFVKPSRGGSSVGVTRVDDWAQLPAALATARESDTKVLVEAGVPGREIDLGVLELPDGRVVTSPPLEIKVGEEHGWFDYEAKYEAGITDFVVPADLDPRIAEQLSSVALEVFRELGCSGLLRVDFFLPEVDGEVVPTVNEVNTIPGLTAMSQFPRMWRAAGTDYPELLDILIETARTRGPVPAVLS</sequence>
<dbReference type="Pfam" id="PF07478">
    <property type="entry name" value="Dala_Dala_lig_C"/>
    <property type="match status" value="1"/>
</dbReference>
<dbReference type="InterPro" id="IPR000291">
    <property type="entry name" value="D-Ala_lig_Van_CS"/>
</dbReference>
<feature type="active site" evidence="13">
    <location>
        <position position="329"/>
    </location>
</feature>
<evidence type="ECO:0000256" key="4">
    <source>
        <dbReference type="ARBA" id="ARBA00022723"/>
    </source>
</evidence>
<evidence type="ECO:0000256" key="9">
    <source>
        <dbReference type="ARBA" id="ARBA00022984"/>
    </source>
</evidence>
<name>A0A9X2JVB9_9MICO</name>
<dbReference type="InterPro" id="IPR011127">
    <property type="entry name" value="Dala_Dala_lig_N"/>
</dbReference>
<keyword evidence="7 15" id="KW-0460">Magnesium</keyword>
<keyword evidence="10 15" id="KW-0464">Manganese</keyword>
<evidence type="ECO:0000256" key="11">
    <source>
        <dbReference type="ARBA" id="ARBA00023316"/>
    </source>
</evidence>
<evidence type="ECO:0000256" key="1">
    <source>
        <dbReference type="ARBA" id="ARBA00001936"/>
    </source>
</evidence>
<gene>
    <name evidence="12" type="primary">ddl</name>
    <name evidence="18" type="ORF">APR03_001698</name>
</gene>
<keyword evidence="6 16" id="KW-0067">ATP-binding</keyword>
<feature type="binding site" evidence="14">
    <location>
        <begin position="317"/>
        <end position="318"/>
    </location>
    <ligand>
        <name>ATP</name>
        <dbReference type="ChEBI" id="CHEBI:30616"/>
    </ligand>
</feature>
<dbReference type="Gene3D" id="3.30.1490.20">
    <property type="entry name" value="ATP-grasp fold, A domain"/>
    <property type="match status" value="1"/>
</dbReference>
<dbReference type="PIRSF" id="PIRSF039102">
    <property type="entry name" value="Ddl/VanB"/>
    <property type="match status" value="1"/>
</dbReference>
<dbReference type="PANTHER" id="PTHR23132:SF25">
    <property type="entry name" value="D-ALANINE--D-ALANINE LIGASE A"/>
    <property type="match status" value="1"/>
</dbReference>
<feature type="active site" evidence="13">
    <location>
        <position position="188"/>
    </location>
</feature>
<dbReference type="GO" id="GO:0008716">
    <property type="term" value="F:D-alanine-D-alanine ligase activity"/>
    <property type="evidence" value="ECO:0007669"/>
    <property type="project" value="UniProtKB-UniRule"/>
</dbReference>
<protein>
    <recommendedName>
        <fullName evidence="12">D-alanine--D-alanine ligase</fullName>
        <ecNumber evidence="12">6.3.2.4</ecNumber>
    </recommendedName>
    <alternativeName>
        <fullName evidence="12">D-Ala-D-Ala ligase</fullName>
    </alternativeName>
    <alternativeName>
        <fullName evidence="12">D-alanylalanine synthetase</fullName>
    </alternativeName>
</protein>
<evidence type="ECO:0000313" key="19">
    <source>
        <dbReference type="Proteomes" id="UP001139493"/>
    </source>
</evidence>
<evidence type="ECO:0000256" key="15">
    <source>
        <dbReference type="PIRSR" id="PIRSR039102-3"/>
    </source>
</evidence>
<evidence type="ECO:0000256" key="8">
    <source>
        <dbReference type="ARBA" id="ARBA00022960"/>
    </source>
</evidence>
<evidence type="ECO:0000256" key="10">
    <source>
        <dbReference type="ARBA" id="ARBA00023211"/>
    </source>
</evidence>
<dbReference type="SUPFAM" id="SSF56059">
    <property type="entry name" value="Glutathione synthetase ATP-binding domain-like"/>
    <property type="match status" value="1"/>
</dbReference>
<dbReference type="SUPFAM" id="SSF52440">
    <property type="entry name" value="PreATP-grasp domain"/>
    <property type="match status" value="1"/>
</dbReference>
<comment type="similarity">
    <text evidence="2 12">Belongs to the D-alanine--D-alanine ligase family.</text>
</comment>
<keyword evidence="11 12" id="KW-0961">Cell wall biogenesis/degradation</keyword>
<keyword evidence="9 12" id="KW-0573">Peptidoglycan synthesis</keyword>
<dbReference type="EMBL" id="JAMTCS010000004">
    <property type="protein sequence ID" value="MCP2264362.1"/>
    <property type="molecule type" value="Genomic_DNA"/>
</dbReference>
<comment type="subcellular location">
    <subcellularLocation>
        <location evidence="12">Cytoplasm</location>
    </subcellularLocation>
</comment>
<evidence type="ECO:0000256" key="14">
    <source>
        <dbReference type="PIRSR" id="PIRSR039102-2"/>
    </source>
</evidence>
<dbReference type="GO" id="GO:0005829">
    <property type="term" value="C:cytosol"/>
    <property type="evidence" value="ECO:0007669"/>
    <property type="project" value="TreeGrafter"/>
</dbReference>
<comment type="function">
    <text evidence="12">Cell wall formation.</text>
</comment>
<dbReference type="NCBIfam" id="TIGR01205">
    <property type="entry name" value="D_ala_D_alaTIGR"/>
    <property type="match status" value="1"/>
</dbReference>
<organism evidence="18 19">
    <name type="scientific">Promicromonospora thailandica</name>
    <dbReference type="NCBI Taxonomy" id="765201"/>
    <lineage>
        <taxon>Bacteria</taxon>
        <taxon>Bacillati</taxon>
        <taxon>Actinomycetota</taxon>
        <taxon>Actinomycetes</taxon>
        <taxon>Micrococcales</taxon>
        <taxon>Promicromonosporaceae</taxon>
        <taxon>Promicromonospora</taxon>
    </lineage>
</organism>
<dbReference type="GO" id="GO:0005524">
    <property type="term" value="F:ATP binding"/>
    <property type="evidence" value="ECO:0007669"/>
    <property type="project" value="UniProtKB-UniRule"/>
</dbReference>
<evidence type="ECO:0000256" key="16">
    <source>
        <dbReference type="PROSITE-ProRule" id="PRU00409"/>
    </source>
</evidence>
<accession>A0A9X2JVB9</accession>
<keyword evidence="5 14" id="KW-0547">Nucleotide-binding</keyword>
<dbReference type="InterPro" id="IPR016185">
    <property type="entry name" value="PreATP-grasp_dom_sf"/>
</dbReference>
<comment type="cofactor">
    <cofactor evidence="1">
        <name>Mn(2+)</name>
        <dbReference type="ChEBI" id="CHEBI:29035"/>
    </cofactor>
</comment>
<dbReference type="RefSeq" id="WP_253834646.1">
    <property type="nucleotide sequence ID" value="NZ_JAMTCS010000004.1"/>
</dbReference>
<dbReference type="HAMAP" id="MF_00047">
    <property type="entry name" value="Dala_Dala_lig"/>
    <property type="match status" value="1"/>
</dbReference>
<dbReference type="GO" id="GO:0008360">
    <property type="term" value="P:regulation of cell shape"/>
    <property type="evidence" value="ECO:0007669"/>
    <property type="project" value="UniProtKB-KW"/>
</dbReference>
<keyword evidence="8 12" id="KW-0133">Cell shape</keyword>
<dbReference type="Gene3D" id="3.40.50.20">
    <property type="match status" value="1"/>
</dbReference>
<feature type="binding site" evidence="14">
    <location>
        <begin position="188"/>
        <end position="189"/>
    </location>
    <ligand>
        <name>ATP</name>
        <dbReference type="ChEBI" id="CHEBI:30616"/>
    </ligand>
</feature>
<comment type="pathway">
    <text evidence="12">Cell wall biogenesis; peptidoglycan biosynthesis.</text>
</comment>
<keyword evidence="4 15" id="KW-0479">Metal-binding</keyword>
<dbReference type="Gene3D" id="3.30.470.20">
    <property type="entry name" value="ATP-grasp fold, B domain"/>
    <property type="match status" value="1"/>
</dbReference>
<feature type="binding site" evidence="15">
    <location>
        <position position="318"/>
    </location>
    <ligand>
        <name>Mg(2+)</name>
        <dbReference type="ChEBI" id="CHEBI:18420"/>
        <label>2</label>
    </ligand>
</feature>
<evidence type="ECO:0000256" key="7">
    <source>
        <dbReference type="ARBA" id="ARBA00022842"/>
    </source>
</evidence>
<proteinExistence type="inferred from homology"/>
<feature type="binding site" evidence="15">
    <location>
        <position position="318"/>
    </location>
    <ligand>
        <name>Mg(2+)</name>
        <dbReference type="ChEBI" id="CHEBI:18420"/>
        <label>1</label>
    </ligand>
</feature>
<dbReference type="AlphaFoldDB" id="A0A9X2JVB9"/>